<dbReference type="Pfam" id="PF01590">
    <property type="entry name" value="GAF"/>
    <property type="match status" value="1"/>
</dbReference>
<evidence type="ECO:0000256" key="8">
    <source>
        <dbReference type="ARBA" id="ARBA00023012"/>
    </source>
</evidence>
<evidence type="ECO:0000256" key="9">
    <source>
        <dbReference type="ARBA" id="ARBA00023136"/>
    </source>
</evidence>
<dbReference type="InterPro" id="IPR050736">
    <property type="entry name" value="Sensor_HK_Regulatory"/>
</dbReference>
<dbReference type="Proteomes" id="UP000450000">
    <property type="component" value="Unassembled WGS sequence"/>
</dbReference>
<name>A0A6N7L519_9ACTN</name>
<dbReference type="Pfam" id="PF00512">
    <property type="entry name" value="HisKA"/>
    <property type="match status" value="1"/>
</dbReference>
<dbReference type="InterPro" id="IPR003018">
    <property type="entry name" value="GAF"/>
</dbReference>
<dbReference type="PANTHER" id="PTHR43711">
    <property type="entry name" value="TWO-COMPONENT HISTIDINE KINASE"/>
    <property type="match status" value="1"/>
</dbReference>
<sequence length="522" mass="55612">MRTVSPVRRLHLAFGLPIALVGLTGVGILLGAVVPDRGGSRLPLVVAGVVAIVVSVAVSVAVMVRTAREVDEVVDRAETLRLACDERDRLDTVARSVGATIRNCADSAAVLDRAVEGLGSGLDASYVMIRLIEGDVAPVVRRWQAEDTPVGPAPGPDLPPVASQKLQELYDAGVSWYVDDFGELLADSVDPSDAQVATDLRDLPSRHLTALGELHAVAVLATPFGVGDTLLGSVTLIRSRTGQVWRSDEIRAAESVAAGLGPVLQLARLREAEERVTEELRSLDRVKEEFLSTVSHELRTPLSSISGYLELLMDEGEGRLSQRQVNMLEAMDRNATRLQSLIGDLLTLSQIESGAFTTTARCPVDLARLLDATITVIRPAADSVPVALEATHPPDPVVVDGDARQLQRALMNLLSNAVKFTPAGGAVGIDVTAENGQAVVNVSDNGIGIPPEEQKSLFTRFFRASNATELEIPGAGLGLSIVRTIVSNHSGDVRIRSQEGKGTSVTLRLPLLEPNRTREPSR</sequence>
<dbReference type="Gene3D" id="3.30.565.10">
    <property type="entry name" value="Histidine kinase-like ATPase, C-terminal domain"/>
    <property type="match status" value="1"/>
</dbReference>
<comment type="subcellular location">
    <subcellularLocation>
        <location evidence="3">Cell membrane</location>
    </subcellularLocation>
</comment>
<dbReference type="SMART" id="SM00387">
    <property type="entry name" value="HATPase_c"/>
    <property type="match status" value="1"/>
</dbReference>
<dbReference type="Gene3D" id="3.30.450.40">
    <property type="match status" value="1"/>
</dbReference>
<evidence type="ECO:0000256" key="4">
    <source>
        <dbReference type="ARBA" id="ARBA00012438"/>
    </source>
</evidence>
<evidence type="ECO:0000313" key="13">
    <source>
        <dbReference type="Proteomes" id="UP000450000"/>
    </source>
</evidence>
<dbReference type="InterPro" id="IPR036890">
    <property type="entry name" value="HATPase_C_sf"/>
</dbReference>
<evidence type="ECO:0000256" key="6">
    <source>
        <dbReference type="ARBA" id="ARBA00022679"/>
    </source>
</evidence>
<dbReference type="PRINTS" id="PR00344">
    <property type="entry name" value="BCTRLSENSOR"/>
</dbReference>
<dbReference type="InterPro" id="IPR029016">
    <property type="entry name" value="GAF-like_dom_sf"/>
</dbReference>
<gene>
    <name evidence="12" type="ORF">F7Q99_33750</name>
</gene>
<dbReference type="RefSeq" id="WP_153468895.1">
    <property type="nucleotide sequence ID" value="NZ_WBOF01000003.1"/>
</dbReference>
<dbReference type="SUPFAM" id="SSF47384">
    <property type="entry name" value="Homodimeric domain of signal transducing histidine kinase"/>
    <property type="match status" value="1"/>
</dbReference>
<feature type="transmembrane region" description="Helical" evidence="10">
    <location>
        <begin position="12"/>
        <end position="32"/>
    </location>
</feature>
<evidence type="ECO:0000256" key="10">
    <source>
        <dbReference type="SAM" id="Phobius"/>
    </source>
</evidence>
<dbReference type="InterPro" id="IPR003661">
    <property type="entry name" value="HisK_dim/P_dom"/>
</dbReference>
<keyword evidence="8" id="KW-0902">Two-component regulatory system</keyword>
<reference evidence="12 13" key="1">
    <citation type="submission" date="2019-09" db="EMBL/GenBank/DDBJ databases">
        <title>Genome Sequences of Streptomyces kaniharaensis ATCC 21070.</title>
        <authorList>
            <person name="Zhu W."/>
            <person name="De Crecy-Lagard V."/>
            <person name="Richards N.G."/>
        </authorList>
    </citation>
    <scope>NUCLEOTIDE SEQUENCE [LARGE SCALE GENOMIC DNA]</scope>
    <source>
        <strain evidence="12 13">SF-557</strain>
    </source>
</reference>
<dbReference type="AlphaFoldDB" id="A0A6N7L519"/>
<keyword evidence="6" id="KW-0808">Transferase</keyword>
<evidence type="ECO:0000256" key="7">
    <source>
        <dbReference type="ARBA" id="ARBA00022777"/>
    </source>
</evidence>
<keyword evidence="13" id="KW-1185">Reference proteome</keyword>
<keyword evidence="5" id="KW-0597">Phosphoprotein</keyword>
<dbReference type="InterPro" id="IPR003594">
    <property type="entry name" value="HATPase_dom"/>
</dbReference>
<comment type="catalytic activity">
    <reaction evidence="1">
        <text>ATP + protein L-histidine = ADP + protein N-phospho-L-histidine.</text>
        <dbReference type="EC" id="2.7.13.3"/>
    </reaction>
</comment>
<dbReference type="Gene3D" id="1.10.287.130">
    <property type="match status" value="1"/>
</dbReference>
<keyword evidence="7 12" id="KW-0418">Kinase</keyword>
<dbReference type="Pfam" id="PF02518">
    <property type="entry name" value="HATPase_c"/>
    <property type="match status" value="1"/>
</dbReference>
<accession>A0A6N7L519</accession>
<feature type="domain" description="Histidine kinase" evidence="11">
    <location>
        <begin position="293"/>
        <end position="513"/>
    </location>
</feature>
<dbReference type="SUPFAM" id="SSF55781">
    <property type="entry name" value="GAF domain-like"/>
    <property type="match status" value="1"/>
</dbReference>
<dbReference type="PROSITE" id="PS50109">
    <property type="entry name" value="HIS_KIN"/>
    <property type="match status" value="1"/>
</dbReference>
<dbReference type="CDD" id="cd00075">
    <property type="entry name" value="HATPase"/>
    <property type="match status" value="1"/>
</dbReference>
<feature type="transmembrane region" description="Helical" evidence="10">
    <location>
        <begin position="44"/>
        <end position="64"/>
    </location>
</feature>
<keyword evidence="9 10" id="KW-0472">Membrane</keyword>
<dbReference type="EC" id="2.7.13.3" evidence="4"/>
<evidence type="ECO:0000256" key="2">
    <source>
        <dbReference type="ARBA" id="ARBA00001968"/>
    </source>
</evidence>
<dbReference type="SMART" id="SM00065">
    <property type="entry name" value="GAF"/>
    <property type="match status" value="1"/>
</dbReference>
<dbReference type="InterPro" id="IPR005467">
    <property type="entry name" value="His_kinase_dom"/>
</dbReference>
<dbReference type="SMART" id="SM00388">
    <property type="entry name" value="HisKA"/>
    <property type="match status" value="1"/>
</dbReference>
<dbReference type="GO" id="GO:0000155">
    <property type="term" value="F:phosphorelay sensor kinase activity"/>
    <property type="evidence" value="ECO:0007669"/>
    <property type="project" value="InterPro"/>
</dbReference>
<dbReference type="GO" id="GO:0005886">
    <property type="term" value="C:plasma membrane"/>
    <property type="evidence" value="ECO:0007669"/>
    <property type="project" value="UniProtKB-SubCell"/>
</dbReference>
<dbReference type="PANTHER" id="PTHR43711:SF1">
    <property type="entry name" value="HISTIDINE KINASE 1"/>
    <property type="match status" value="1"/>
</dbReference>
<evidence type="ECO:0000259" key="11">
    <source>
        <dbReference type="PROSITE" id="PS50109"/>
    </source>
</evidence>
<dbReference type="GO" id="GO:0005509">
    <property type="term" value="F:calcium ion binding"/>
    <property type="evidence" value="ECO:0007669"/>
    <property type="project" value="UniProtKB-ARBA"/>
</dbReference>
<dbReference type="EMBL" id="WBOF01000003">
    <property type="protein sequence ID" value="MQS17023.1"/>
    <property type="molecule type" value="Genomic_DNA"/>
</dbReference>
<proteinExistence type="predicted"/>
<dbReference type="FunFam" id="1.10.287.130:FF:000001">
    <property type="entry name" value="Two-component sensor histidine kinase"/>
    <property type="match status" value="1"/>
</dbReference>
<keyword evidence="10" id="KW-0812">Transmembrane</keyword>
<dbReference type="SUPFAM" id="SSF55874">
    <property type="entry name" value="ATPase domain of HSP90 chaperone/DNA topoisomerase II/histidine kinase"/>
    <property type="match status" value="1"/>
</dbReference>
<keyword evidence="10" id="KW-1133">Transmembrane helix</keyword>
<comment type="cofactor">
    <cofactor evidence="2">
        <name>a divalent metal cation</name>
        <dbReference type="ChEBI" id="CHEBI:60240"/>
    </cofactor>
</comment>
<comment type="caution">
    <text evidence="12">The sequence shown here is derived from an EMBL/GenBank/DDBJ whole genome shotgun (WGS) entry which is preliminary data.</text>
</comment>
<evidence type="ECO:0000256" key="3">
    <source>
        <dbReference type="ARBA" id="ARBA00004236"/>
    </source>
</evidence>
<dbReference type="OrthoDB" id="9757990at2"/>
<evidence type="ECO:0000256" key="1">
    <source>
        <dbReference type="ARBA" id="ARBA00000085"/>
    </source>
</evidence>
<dbReference type="CDD" id="cd00082">
    <property type="entry name" value="HisKA"/>
    <property type="match status" value="1"/>
</dbReference>
<dbReference type="InterPro" id="IPR004358">
    <property type="entry name" value="Sig_transdc_His_kin-like_C"/>
</dbReference>
<protein>
    <recommendedName>
        <fullName evidence="4">histidine kinase</fullName>
        <ecNumber evidence="4">2.7.13.3</ecNumber>
    </recommendedName>
</protein>
<evidence type="ECO:0000313" key="12">
    <source>
        <dbReference type="EMBL" id="MQS17023.1"/>
    </source>
</evidence>
<dbReference type="InterPro" id="IPR036097">
    <property type="entry name" value="HisK_dim/P_sf"/>
</dbReference>
<evidence type="ECO:0000256" key="5">
    <source>
        <dbReference type="ARBA" id="ARBA00022553"/>
    </source>
</evidence>
<dbReference type="FunFam" id="3.30.565.10:FF:000006">
    <property type="entry name" value="Sensor histidine kinase WalK"/>
    <property type="match status" value="1"/>
</dbReference>
<organism evidence="12 13">
    <name type="scientific">Streptomyces kaniharaensis</name>
    <dbReference type="NCBI Taxonomy" id="212423"/>
    <lineage>
        <taxon>Bacteria</taxon>
        <taxon>Bacillati</taxon>
        <taxon>Actinomycetota</taxon>
        <taxon>Actinomycetes</taxon>
        <taxon>Kitasatosporales</taxon>
        <taxon>Streptomycetaceae</taxon>
        <taxon>Streptomyces</taxon>
    </lineage>
</organism>